<dbReference type="EMBL" id="BTGU01000015">
    <property type="protein sequence ID" value="GMN42883.1"/>
    <property type="molecule type" value="Genomic_DNA"/>
</dbReference>
<evidence type="ECO:0000313" key="1">
    <source>
        <dbReference type="EMBL" id="GMN42883.1"/>
    </source>
</evidence>
<keyword evidence="2" id="KW-1185">Reference proteome</keyword>
<proteinExistence type="predicted"/>
<accession>A0AA88ABP1</accession>
<sequence>MSLPEMKPSSLRDGCSSVIAARPSHYVSGDLSAVAISTEIQATFRENRDLISIHMHLWLMTTTRRVF</sequence>
<gene>
    <name evidence="1" type="ORF">TIFTF001_012085</name>
</gene>
<dbReference type="AlphaFoldDB" id="A0AA88ABP1"/>
<evidence type="ECO:0000313" key="2">
    <source>
        <dbReference type="Proteomes" id="UP001187192"/>
    </source>
</evidence>
<dbReference type="Proteomes" id="UP001187192">
    <property type="component" value="Unassembled WGS sequence"/>
</dbReference>
<organism evidence="1 2">
    <name type="scientific">Ficus carica</name>
    <name type="common">Common fig</name>
    <dbReference type="NCBI Taxonomy" id="3494"/>
    <lineage>
        <taxon>Eukaryota</taxon>
        <taxon>Viridiplantae</taxon>
        <taxon>Streptophyta</taxon>
        <taxon>Embryophyta</taxon>
        <taxon>Tracheophyta</taxon>
        <taxon>Spermatophyta</taxon>
        <taxon>Magnoliopsida</taxon>
        <taxon>eudicotyledons</taxon>
        <taxon>Gunneridae</taxon>
        <taxon>Pentapetalae</taxon>
        <taxon>rosids</taxon>
        <taxon>fabids</taxon>
        <taxon>Rosales</taxon>
        <taxon>Moraceae</taxon>
        <taxon>Ficeae</taxon>
        <taxon>Ficus</taxon>
    </lineage>
</organism>
<comment type="caution">
    <text evidence="1">The sequence shown here is derived from an EMBL/GenBank/DDBJ whole genome shotgun (WGS) entry which is preliminary data.</text>
</comment>
<protein>
    <submittedName>
        <fullName evidence="1">Uncharacterized protein</fullName>
    </submittedName>
</protein>
<name>A0AA88ABP1_FICCA</name>
<reference evidence="1" key="1">
    <citation type="submission" date="2023-07" db="EMBL/GenBank/DDBJ databases">
        <title>draft genome sequence of fig (Ficus carica).</title>
        <authorList>
            <person name="Takahashi T."/>
            <person name="Nishimura K."/>
        </authorList>
    </citation>
    <scope>NUCLEOTIDE SEQUENCE</scope>
</reference>